<sequence length="364" mass="41258">MDDRVYWDDATHGEEAVLQQATSRATTDPVIRLRDRILLRMRTDVEGEAQRAHHAYSAFHPSVIDFASGYVKPWESDAAALGCLNTTVALYVSEYLQQRFSHNVAINPGSWLWRRWFQPYITDLELDRAFVKIFILGHRKIDYNGPETQTQSLIGLHCNVCEQSERMRDVACLEESPGSDSRPLTSGPLRSLPWEGRPASEARGKLRRSTRLLQPLFRAVFMVCLDSDTDITWPTDHSQIAGLRAQLILTGITEGLSAPISFEEIQAYSIRTEAPYMPGDQTIITTLDIATKFISRLEQREIAAFGIQPDICSLITNISSSWIMRYLEEASARGWIEESVYMEVLTTYLHEALNGSTEHSSRND</sequence>
<dbReference type="EMBL" id="JAPUUL010000112">
    <property type="protein sequence ID" value="KAJ8132560.1"/>
    <property type="molecule type" value="Genomic_DNA"/>
</dbReference>
<keyword evidence="2" id="KW-1185">Reference proteome</keyword>
<evidence type="ECO:0000313" key="1">
    <source>
        <dbReference type="EMBL" id="KAJ8132560.1"/>
    </source>
</evidence>
<accession>A0ACC2JYH2</accession>
<organism evidence="1 2">
    <name type="scientific">Lasiodiplodia mahajangana</name>
    <dbReference type="NCBI Taxonomy" id="1108764"/>
    <lineage>
        <taxon>Eukaryota</taxon>
        <taxon>Fungi</taxon>
        <taxon>Dikarya</taxon>
        <taxon>Ascomycota</taxon>
        <taxon>Pezizomycotina</taxon>
        <taxon>Dothideomycetes</taxon>
        <taxon>Dothideomycetes incertae sedis</taxon>
        <taxon>Botryosphaeriales</taxon>
        <taxon>Botryosphaeriaceae</taxon>
        <taxon>Lasiodiplodia</taxon>
    </lineage>
</organism>
<evidence type="ECO:0000313" key="2">
    <source>
        <dbReference type="Proteomes" id="UP001153332"/>
    </source>
</evidence>
<reference evidence="1" key="1">
    <citation type="submission" date="2022-12" db="EMBL/GenBank/DDBJ databases">
        <title>Genome Sequence of Lasiodiplodia mahajangana.</title>
        <authorList>
            <person name="Buettner E."/>
        </authorList>
    </citation>
    <scope>NUCLEOTIDE SEQUENCE</scope>
    <source>
        <strain evidence="1">VT137</strain>
    </source>
</reference>
<comment type="caution">
    <text evidence="1">The sequence shown here is derived from an EMBL/GenBank/DDBJ whole genome shotgun (WGS) entry which is preliminary data.</text>
</comment>
<proteinExistence type="predicted"/>
<name>A0ACC2JYH2_9PEZI</name>
<gene>
    <name evidence="1" type="ORF">O1611_g1065</name>
</gene>
<dbReference type="Proteomes" id="UP001153332">
    <property type="component" value="Unassembled WGS sequence"/>
</dbReference>
<protein>
    <submittedName>
        <fullName evidence="1">Uncharacterized protein</fullName>
    </submittedName>
</protein>